<accession>A0A5Q2QD63</accession>
<comment type="subcellular location">
    <subcellularLocation>
        <location evidence="1">Cell inner membrane</location>
        <topology evidence="1">Peripheral membrane protein</topology>
    </subcellularLocation>
</comment>
<dbReference type="PROSITE" id="PS50893">
    <property type="entry name" value="ABC_TRANSPORTER_2"/>
    <property type="match status" value="1"/>
</dbReference>
<feature type="domain" description="ABC transporter" evidence="10">
    <location>
        <begin position="16"/>
        <end position="266"/>
    </location>
</feature>
<protein>
    <recommendedName>
        <fullName evidence="8">ABC-type dipeptide transporter</fullName>
        <ecNumber evidence="8">7.4.2.9</ecNumber>
    </recommendedName>
</protein>
<dbReference type="GO" id="GO:0055085">
    <property type="term" value="P:transmembrane transport"/>
    <property type="evidence" value="ECO:0007669"/>
    <property type="project" value="UniProtKB-ARBA"/>
</dbReference>
<sequence length="332" mass="35470">MTKPGNLTLAAELLCVENLSVAFATEAGRAEVLDGVSFSIGAGETLGIVGESGCGKSVTSLAIMRLLPQPSGQITGGDIRLDGDSLVTRPARAMHAIRGPRIGMIFQDAMTALNPVKRIRVQLAESLSLHGQGHNKRDIQARSIALLEDVGIPEPALRLDDYPHQLSGGMRQRVMIAIALAGDPDLLIADEPTTALDVTVQAQILSLIQSIQAKRNMAVIFITHDLGVVAQVCQRVAVMYAGRIVESAAATELFADPKHPYTQGLLHSIPRLDREPLTALPTIEGLVPSALDMPPGCRFAPRCARAIARCHAQVPTTQQRGTRQLMCHEASL</sequence>
<dbReference type="InterPro" id="IPR013563">
    <property type="entry name" value="Oligopep_ABC_C"/>
</dbReference>
<comment type="similarity">
    <text evidence="2">Belongs to the ABC transporter superfamily.</text>
</comment>
<dbReference type="KEGG" id="llp:GH975_06765"/>
<keyword evidence="4" id="KW-1003">Cell membrane</keyword>
<evidence type="ECO:0000256" key="5">
    <source>
        <dbReference type="ARBA" id="ARBA00022741"/>
    </source>
</evidence>
<keyword evidence="6 11" id="KW-0067">ATP-binding</keyword>
<evidence type="ECO:0000256" key="4">
    <source>
        <dbReference type="ARBA" id="ARBA00022475"/>
    </source>
</evidence>
<reference evidence="11 12" key="1">
    <citation type="submission" date="2019-11" db="EMBL/GenBank/DDBJ databases">
        <authorList>
            <person name="Khan S.A."/>
            <person name="Jeon C.O."/>
            <person name="Chun B.H."/>
        </authorList>
    </citation>
    <scope>NUCLEOTIDE SEQUENCE [LARGE SCALE GENOMIC DNA]</scope>
    <source>
        <strain evidence="11 12">IMCC 1097</strain>
    </source>
</reference>
<dbReference type="GO" id="GO:0015833">
    <property type="term" value="P:peptide transport"/>
    <property type="evidence" value="ECO:0007669"/>
    <property type="project" value="InterPro"/>
</dbReference>
<evidence type="ECO:0000313" key="11">
    <source>
        <dbReference type="EMBL" id="QGG80291.1"/>
    </source>
</evidence>
<dbReference type="PROSITE" id="PS00211">
    <property type="entry name" value="ABC_TRANSPORTER_1"/>
    <property type="match status" value="1"/>
</dbReference>
<comment type="catalytic activity">
    <reaction evidence="9">
        <text>a dipeptide(out) + ATP + H2O = a dipeptide(in) + ADP + phosphate + H(+)</text>
        <dbReference type="Rhea" id="RHEA:23120"/>
        <dbReference type="ChEBI" id="CHEBI:15377"/>
        <dbReference type="ChEBI" id="CHEBI:15378"/>
        <dbReference type="ChEBI" id="CHEBI:30616"/>
        <dbReference type="ChEBI" id="CHEBI:43474"/>
        <dbReference type="ChEBI" id="CHEBI:90799"/>
        <dbReference type="ChEBI" id="CHEBI:456216"/>
        <dbReference type="EC" id="7.4.2.9"/>
    </reaction>
</comment>
<evidence type="ECO:0000256" key="9">
    <source>
        <dbReference type="ARBA" id="ARBA00047356"/>
    </source>
</evidence>
<evidence type="ECO:0000313" key="12">
    <source>
        <dbReference type="Proteomes" id="UP000388235"/>
    </source>
</evidence>
<name>A0A5Q2QD63_9GAMM</name>
<proteinExistence type="inferred from homology"/>
<dbReference type="EC" id="7.4.2.9" evidence="8"/>
<dbReference type="CDD" id="cd03257">
    <property type="entry name" value="ABC_NikE_OppD_transporters"/>
    <property type="match status" value="1"/>
</dbReference>
<organism evidence="11 12">
    <name type="scientific">Litorivicinus lipolyticus</name>
    <dbReference type="NCBI Taxonomy" id="418701"/>
    <lineage>
        <taxon>Bacteria</taxon>
        <taxon>Pseudomonadati</taxon>
        <taxon>Pseudomonadota</taxon>
        <taxon>Gammaproteobacteria</taxon>
        <taxon>Oceanospirillales</taxon>
        <taxon>Litorivicinaceae</taxon>
        <taxon>Litorivicinus</taxon>
    </lineage>
</organism>
<dbReference type="SMART" id="SM00382">
    <property type="entry name" value="AAA"/>
    <property type="match status" value="1"/>
</dbReference>
<dbReference type="EMBL" id="CP045871">
    <property type="protein sequence ID" value="QGG80291.1"/>
    <property type="molecule type" value="Genomic_DNA"/>
</dbReference>
<dbReference type="InterPro" id="IPR003439">
    <property type="entry name" value="ABC_transporter-like_ATP-bd"/>
</dbReference>
<dbReference type="FunFam" id="3.40.50.300:FF:000016">
    <property type="entry name" value="Oligopeptide ABC transporter ATP-binding component"/>
    <property type="match status" value="1"/>
</dbReference>
<keyword evidence="5" id="KW-0547">Nucleotide-binding</keyword>
<dbReference type="Gene3D" id="3.40.50.300">
    <property type="entry name" value="P-loop containing nucleotide triphosphate hydrolases"/>
    <property type="match status" value="1"/>
</dbReference>
<dbReference type="PANTHER" id="PTHR43297:SF2">
    <property type="entry name" value="DIPEPTIDE TRANSPORT ATP-BINDING PROTEIN DPPD"/>
    <property type="match status" value="1"/>
</dbReference>
<dbReference type="SUPFAM" id="SSF52540">
    <property type="entry name" value="P-loop containing nucleoside triphosphate hydrolases"/>
    <property type="match status" value="1"/>
</dbReference>
<dbReference type="Proteomes" id="UP000388235">
    <property type="component" value="Chromosome"/>
</dbReference>
<evidence type="ECO:0000259" key="10">
    <source>
        <dbReference type="PROSITE" id="PS50893"/>
    </source>
</evidence>
<dbReference type="GO" id="GO:0016887">
    <property type="term" value="F:ATP hydrolysis activity"/>
    <property type="evidence" value="ECO:0007669"/>
    <property type="project" value="InterPro"/>
</dbReference>
<dbReference type="InterPro" id="IPR027417">
    <property type="entry name" value="P-loop_NTPase"/>
</dbReference>
<keyword evidence="12" id="KW-1185">Reference proteome</keyword>
<dbReference type="InterPro" id="IPR050388">
    <property type="entry name" value="ABC_Ni/Peptide_Import"/>
</dbReference>
<evidence type="ECO:0000256" key="2">
    <source>
        <dbReference type="ARBA" id="ARBA00005417"/>
    </source>
</evidence>
<gene>
    <name evidence="11" type="ORF">GH975_06765</name>
</gene>
<evidence type="ECO:0000256" key="1">
    <source>
        <dbReference type="ARBA" id="ARBA00004417"/>
    </source>
</evidence>
<keyword evidence="7" id="KW-0472">Membrane</keyword>
<evidence type="ECO:0000256" key="8">
    <source>
        <dbReference type="ARBA" id="ARBA00038852"/>
    </source>
</evidence>
<evidence type="ECO:0000256" key="7">
    <source>
        <dbReference type="ARBA" id="ARBA00023136"/>
    </source>
</evidence>
<evidence type="ECO:0000256" key="6">
    <source>
        <dbReference type="ARBA" id="ARBA00022840"/>
    </source>
</evidence>
<keyword evidence="3" id="KW-0813">Transport</keyword>
<dbReference type="Pfam" id="PF00005">
    <property type="entry name" value="ABC_tran"/>
    <property type="match status" value="1"/>
</dbReference>
<dbReference type="OrthoDB" id="9784450at2"/>
<dbReference type="NCBIfam" id="TIGR01727">
    <property type="entry name" value="oligo_HPY"/>
    <property type="match status" value="1"/>
</dbReference>
<dbReference type="AlphaFoldDB" id="A0A5Q2QD63"/>
<dbReference type="PANTHER" id="PTHR43297">
    <property type="entry name" value="OLIGOPEPTIDE TRANSPORT ATP-BINDING PROTEIN APPD"/>
    <property type="match status" value="1"/>
</dbReference>
<dbReference type="Pfam" id="PF08352">
    <property type="entry name" value="oligo_HPY"/>
    <property type="match status" value="1"/>
</dbReference>
<evidence type="ECO:0000256" key="3">
    <source>
        <dbReference type="ARBA" id="ARBA00022448"/>
    </source>
</evidence>
<dbReference type="InterPro" id="IPR017871">
    <property type="entry name" value="ABC_transporter-like_CS"/>
</dbReference>
<dbReference type="GO" id="GO:0005886">
    <property type="term" value="C:plasma membrane"/>
    <property type="evidence" value="ECO:0007669"/>
    <property type="project" value="UniProtKB-SubCell"/>
</dbReference>
<dbReference type="InterPro" id="IPR003593">
    <property type="entry name" value="AAA+_ATPase"/>
</dbReference>
<dbReference type="GO" id="GO:0005524">
    <property type="term" value="F:ATP binding"/>
    <property type="evidence" value="ECO:0007669"/>
    <property type="project" value="UniProtKB-KW"/>
</dbReference>